<evidence type="ECO:0000259" key="7">
    <source>
        <dbReference type="Pfam" id="PF01593"/>
    </source>
</evidence>
<dbReference type="InterPro" id="IPR001613">
    <property type="entry name" value="Flavin_amine_oxidase"/>
</dbReference>
<dbReference type="STRING" id="5098.A0A507R246"/>
<dbReference type="EMBL" id="VIFY01000017">
    <property type="protein sequence ID" value="TQB75627.1"/>
    <property type="molecule type" value="Genomic_DNA"/>
</dbReference>
<dbReference type="Pfam" id="PF01593">
    <property type="entry name" value="Amino_oxidase"/>
    <property type="match status" value="1"/>
</dbReference>
<comment type="cofactor">
    <cofactor evidence="1 6">
        <name>FAD</name>
        <dbReference type="ChEBI" id="CHEBI:57692"/>
    </cofactor>
</comment>
<dbReference type="PANTHER" id="PTHR43563:SF14">
    <property type="entry name" value="AMINE OXIDASE"/>
    <property type="match status" value="1"/>
</dbReference>
<feature type="domain" description="Amine oxidase" evidence="7">
    <location>
        <begin position="17"/>
        <end position="456"/>
    </location>
</feature>
<comment type="caution">
    <text evidence="8">The sequence shown here is derived from an EMBL/GenBank/DDBJ whole genome shotgun (WGS) entry which is preliminary data.</text>
</comment>
<dbReference type="GO" id="GO:0097621">
    <property type="term" value="F:monoamine oxidase activity"/>
    <property type="evidence" value="ECO:0007669"/>
    <property type="project" value="UniProtKB-EC"/>
</dbReference>
<dbReference type="AlphaFoldDB" id="A0A507R246"/>
<evidence type="ECO:0000256" key="3">
    <source>
        <dbReference type="ARBA" id="ARBA00023002"/>
    </source>
</evidence>
<evidence type="ECO:0000313" key="9">
    <source>
        <dbReference type="Proteomes" id="UP000319663"/>
    </source>
</evidence>
<proteinExistence type="inferred from homology"/>
<evidence type="ECO:0000256" key="6">
    <source>
        <dbReference type="RuleBase" id="RU362067"/>
    </source>
</evidence>
<feature type="binding site" evidence="5">
    <location>
        <position position="18"/>
    </location>
    <ligand>
        <name>FAD</name>
        <dbReference type="ChEBI" id="CHEBI:57692"/>
    </ligand>
</feature>
<dbReference type="EC" id="1.4.3.-" evidence="6"/>
<keyword evidence="6" id="KW-0274">FAD</keyword>
<dbReference type="Gene3D" id="3.90.660.10">
    <property type="match status" value="1"/>
</dbReference>
<evidence type="ECO:0000313" key="8">
    <source>
        <dbReference type="EMBL" id="TQB75627.1"/>
    </source>
</evidence>
<dbReference type="SUPFAM" id="SSF51905">
    <property type="entry name" value="FAD/NAD(P)-binding domain"/>
    <property type="match status" value="1"/>
</dbReference>
<evidence type="ECO:0000256" key="2">
    <source>
        <dbReference type="ARBA" id="ARBA00005995"/>
    </source>
</evidence>
<keyword evidence="3 6" id="KW-0560">Oxidoreductase</keyword>
<reference evidence="8 9" key="1">
    <citation type="submission" date="2019-06" db="EMBL/GenBank/DDBJ databases">
        <title>Wine fermentation using esterase from Monascus purpureus.</title>
        <authorList>
            <person name="Geng C."/>
            <person name="Zhang Y."/>
        </authorList>
    </citation>
    <scope>NUCLEOTIDE SEQUENCE [LARGE SCALE GENOMIC DNA]</scope>
    <source>
        <strain evidence="8">HQ1</strain>
    </source>
</reference>
<keyword evidence="6" id="KW-0285">Flavoprotein</keyword>
<comment type="catalytic activity">
    <reaction evidence="4">
        <text>a secondary aliphatic amine + O2 + H2O = a primary amine + an aldehyde + H2O2</text>
        <dbReference type="Rhea" id="RHEA:26414"/>
        <dbReference type="ChEBI" id="CHEBI:15377"/>
        <dbReference type="ChEBI" id="CHEBI:15379"/>
        <dbReference type="ChEBI" id="CHEBI:16240"/>
        <dbReference type="ChEBI" id="CHEBI:17478"/>
        <dbReference type="ChEBI" id="CHEBI:58855"/>
        <dbReference type="ChEBI" id="CHEBI:65296"/>
        <dbReference type="EC" id="1.4.3.4"/>
    </reaction>
</comment>
<dbReference type="SUPFAM" id="SSF54373">
    <property type="entry name" value="FAD-linked reductases, C-terminal domain"/>
    <property type="match status" value="1"/>
</dbReference>
<keyword evidence="9" id="KW-1185">Reference proteome</keyword>
<name>A0A507R246_MONPU</name>
<organism evidence="8 9">
    <name type="scientific">Monascus purpureus</name>
    <name type="common">Red mold</name>
    <name type="synonym">Monascus anka</name>
    <dbReference type="NCBI Taxonomy" id="5098"/>
    <lineage>
        <taxon>Eukaryota</taxon>
        <taxon>Fungi</taxon>
        <taxon>Dikarya</taxon>
        <taxon>Ascomycota</taxon>
        <taxon>Pezizomycotina</taxon>
        <taxon>Eurotiomycetes</taxon>
        <taxon>Eurotiomycetidae</taxon>
        <taxon>Eurotiales</taxon>
        <taxon>Aspergillaceae</taxon>
        <taxon>Monascus</taxon>
    </lineage>
</organism>
<dbReference type="PANTHER" id="PTHR43563">
    <property type="entry name" value="AMINE OXIDASE"/>
    <property type="match status" value="1"/>
</dbReference>
<dbReference type="Gene3D" id="3.50.50.60">
    <property type="entry name" value="FAD/NAD(P)-binding domain"/>
    <property type="match status" value="1"/>
</dbReference>
<accession>A0A507R246</accession>
<dbReference type="InterPro" id="IPR050703">
    <property type="entry name" value="Flavin_MAO"/>
</dbReference>
<dbReference type="Gene3D" id="1.10.405.10">
    <property type="entry name" value="Guanine Nucleotide Dissociation Inhibitor, domain 1"/>
    <property type="match status" value="1"/>
</dbReference>
<dbReference type="PRINTS" id="PR00757">
    <property type="entry name" value="AMINEOXDASEF"/>
</dbReference>
<evidence type="ECO:0000256" key="4">
    <source>
        <dbReference type="ARBA" id="ARBA00048448"/>
    </source>
</evidence>
<feature type="binding site" evidence="5">
    <location>
        <position position="349"/>
    </location>
    <ligand>
        <name>substrate</name>
    </ligand>
</feature>
<dbReference type="OrthoDB" id="5046242at2759"/>
<evidence type="ECO:0000256" key="1">
    <source>
        <dbReference type="ARBA" id="ARBA00001974"/>
    </source>
</evidence>
<dbReference type="InterPro" id="IPR002937">
    <property type="entry name" value="Amino_oxidase"/>
</dbReference>
<dbReference type="Proteomes" id="UP000319663">
    <property type="component" value="Unassembled WGS sequence"/>
</dbReference>
<gene>
    <name evidence="8" type="ORF">MPDQ_002245</name>
</gene>
<evidence type="ECO:0000256" key="5">
    <source>
        <dbReference type="PIRSR" id="PIRSR601613-1"/>
    </source>
</evidence>
<feature type="binding site" evidence="5">
    <location>
        <begin position="37"/>
        <end position="38"/>
    </location>
    <ligand>
        <name>FAD</name>
        <dbReference type="ChEBI" id="CHEBI:57692"/>
    </ligand>
</feature>
<sequence length="465" mass="50144">MASDLETTSVVVVGAGLSGLQAARSLQDAGFATVVLEARSRVGGKTWSIPAGPDGRGVADLGAEWLNDTTQPHVYQLAKSLGLEFTGVKAEGDAILQLNGDRLDHSVIRHPYGEQAPLPGNEDQVVHRMKELFEEEYSKIDLTRCHECDHDDITLEDFVRSRGGSPAALATVAVWTRVMLGCEPGELSAASFFVYCQSQGGLMKMRSGQVQGRYLTVRTGTQSIAEALAATLSPGSVRLDTAVRSIVQSSNGVVVRTTAGHVFRARKVIVAFSTPLYSKVNFDPPLPEGKALLANSTVLGYYTKVMVSYSRPWWKDKGLSGASQSFVGPAAATRDTSDYSCSHFRLTSFIAGQPGREWSQLPAAERKATVLRQLAHLFNSDTAHQPTEYIEQQWSSEEWSMGCPCPYTPPGLLGKAAEFLIEPHGHVHFVGTETAVKWKGYMEGALTAGIRGAAEVTNLLKGVAT</sequence>
<feature type="binding site" evidence="5">
    <location>
        <position position="433"/>
    </location>
    <ligand>
        <name>FAD</name>
        <dbReference type="ChEBI" id="CHEBI:57692"/>
    </ligand>
</feature>
<comment type="similarity">
    <text evidence="2 6">Belongs to the flavin monoamine oxidase family.</text>
</comment>
<feature type="binding site" evidence="5">
    <location>
        <position position="243"/>
    </location>
    <ligand>
        <name>FAD</name>
        <dbReference type="ChEBI" id="CHEBI:57692"/>
    </ligand>
</feature>
<dbReference type="InterPro" id="IPR036188">
    <property type="entry name" value="FAD/NAD-bd_sf"/>
</dbReference>
<protein>
    <recommendedName>
        <fullName evidence="6">Amine oxidase</fullName>
        <ecNumber evidence="6">1.4.3.-</ecNumber>
    </recommendedName>
</protein>